<dbReference type="PROSITE" id="PS50828">
    <property type="entry name" value="SMR"/>
    <property type="match status" value="1"/>
</dbReference>
<dbReference type="EMBL" id="LS483466">
    <property type="protein sequence ID" value="SQI22587.1"/>
    <property type="molecule type" value="Genomic_DNA"/>
</dbReference>
<protein>
    <submittedName>
        <fullName evidence="2">Peptidase S10</fullName>
    </submittedName>
</protein>
<reference evidence="4 5" key="1">
    <citation type="submission" date="2018-06" db="EMBL/GenBank/DDBJ databases">
        <authorList>
            <consortium name="Pathogen Informatics"/>
            <person name="Doyle S."/>
        </authorList>
    </citation>
    <scope>NUCLEOTIDE SEQUENCE [LARGE SCALE GENOMIC DNA]</scope>
    <source>
        <strain evidence="3 5">NCTC7295</strain>
        <strain evidence="2 4">NCTC7307</strain>
    </source>
</reference>
<dbReference type="Pfam" id="PF01713">
    <property type="entry name" value="Smr"/>
    <property type="match status" value="1"/>
</dbReference>
<keyword evidence="4" id="KW-1185">Reference proteome</keyword>
<dbReference type="Proteomes" id="UP000254124">
    <property type="component" value="Unassembled WGS sequence"/>
</dbReference>
<evidence type="ECO:0000313" key="2">
    <source>
        <dbReference type="EMBL" id="SQI22587.1"/>
    </source>
</evidence>
<dbReference type="Proteomes" id="UP000248731">
    <property type="component" value="Chromosome 1"/>
</dbReference>
<proteinExistence type="predicted"/>
<name>A0A2X4T4U9_SALER</name>
<dbReference type="AlphaFoldDB" id="A0A2X4T4U9"/>
<dbReference type="InterPro" id="IPR002625">
    <property type="entry name" value="Smr_dom"/>
</dbReference>
<gene>
    <name evidence="3" type="ORF">NCTC7295_01631</name>
    <name evidence="2" type="ORF">NCTC7307_01759</name>
</gene>
<dbReference type="Gene3D" id="3.30.1370.110">
    <property type="match status" value="1"/>
</dbReference>
<feature type="domain" description="Smr" evidence="1">
    <location>
        <begin position="1"/>
        <end position="44"/>
    </location>
</feature>
<dbReference type="EMBL" id="UGWZ01000001">
    <property type="protein sequence ID" value="SUG14019.1"/>
    <property type="molecule type" value="Genomic_DNA"/>
</dbReference>
<evidence type="ECO:0000259" key="1">
    <source>
        <dbReference type="PROSITE" id="PS50828"/>
    </source>
</evidence>
<dbReference type="InterPro" id="IPR036063">
    <property type="entry name" value="Smr_dom_sf"/>
</dbReference>
<evidence type="ECO:0000313" key="3">
    <source>
        <dbReference type="EMBL" id="SUG14019.1"/>
    </source>
</evidence>
<evidence type="ECO:0000313" key="5">
    <source>
        <dbReference type="Proteomes" id="UP000254124"/>
    </source>
</evidence>
<dbReference type="PANTHER" id="PTHR35562">
    <property type="entry name" value="DNA ENDONUCLEASE SMRA-RELATED"/>
    <property type="match status" value="1"/>
</dbReference>
<accession>A0A2X4T4U9</accession>
<organism evidence="2 4">
    <name type="scientific">Salmonella enterica subsp. arizonae</name>
    <dbReference type="NCBI Taxonomy" id="59203"/>
    <lineage>
        <taxon>Bacteria</taxon>
        <taxon>Pseudomonadati</taxon>
        <taxon>Pseudomonadota</taxon>
        <taxon>Gammaproteobacteria</taxon>
        <taxon>Enterobacterales</taxon>
        <taxon>Enterobacteriaceae</taxon>
        <taxon>Salmonella</taxon>
    </lineage>
</organism>
<evidence type="ECO:0000313" key="4">
    <source>
        <dbReference type="Proteomes" id="UP000248731"/>
    </source>
</evidence>
<dbReference type="PANTHER" id="PTHR35562:SF1">
    <property type="entry name" value="UPF0115 PROTEIN YFCN"/>
    <property type="match status" value="1"/>
</dbReference>
<sequence length="54" mass="6155">MHGHGKHILKQQTPLWLAQHPHVMAFHQAPKEYGGDAALLVLIEVEEWQPPELP</sequence>